<dbReference type="STRING" id="51240.A0A2I4HSA9"/>
<evidence type="ECO:0000259" key="2">
    <source>
        <dbReference type="Pfam" id="PF13193"/>
    </source>
</evidence>
<feature type="domain" description="AMP-dependent synthetase/ligase" evidence="1">
    <location>
        <begin position="17"/>
        <end position="399"/>
    </location>
</feature>
<evidence type="ECO:0000313" key="5">
    <source>
        <dbReference type="RefSeq" id="XP_018859023.1"/>
    </source>
</evidence>
<sequence>MANYSEGHICQCLRRLATVRRNAVVTISGDRRKTGEQFVEDVLCLAFGLLELGIGAGDVVAISALNSDLYLEWLLAIAFVGGIAAPLNYRWSFDEARSAMLLVRPVILVTDESCQSWYSNFQDNDITSLRWHVSFTSPSSDCMKTWNVLTTEILKKHSVTSLPLNYRWASEGAVVICFTSGTCGRPKGVTLTHAALIVQSLAKLAIVGYDEDDVYLHTVPLCHIGGLSSAMAMLMVGGCHVIVPKFEPTSALEAIEQCRVTSLITVPAMMADFLSLIRRKENWKGKDTVKKILNGGGSLSIELIKDATLFFPRAKLLTAYGMSETCSSLTFMTLHDPRMETSSQHIKTIADTKHTSVHQTQGFCVGKPAPHVELKICTEGSSHVGRILTRGPHVMLGYWGQIPAVASDSTNEIWLDTGDIGSIDKNGNLWLTGRANGKIKSGGENIYPEEVEAILLQHPGIIGIVIVGIPDARLTEMAIACIRLTENWLWPDTSFIHSAENGGLVLSTEILLRYCREKNITGFKIPKMFILWEKPFPLTTTGKIKRDQVRREVMSHLQSLHSNL</sequence>
<dbReference type="GeneID" id="109020947"/>
<dbReference type="Gramene" id="Jr04_07670_p1">
    <property type="protein sequence ID" value="cds.Jr04_07670_p1"/>
    <property type="gene ID" value="Jr04_07670"/>
</dbReference>
<evidence type="ECO:0000313" key="4">
    <source>
        <dbReference type="RefSeq" id="XP_018859022.1"/>
    </source>
</evidence>
<dbReference type="SUPFAM" id="SSF56801">
    <property type="entry name" value="Acetyl-CoA synthetase-like"/>
    <property type="match status" value="1"/>
</dbReference>
<keyword evidence="4 5" id="KW-0436">Ligase</keyword>
<dbReference type="InterPro" id="IPR025110">
    <property type="entry name" value="AMP-bd_C"/>
</dbReference>
<dbReference type="PANTHER" id="PTHR43201">
    <property type="entry name" value="ACYL-COA SYNTHETASE"/>
    <property type="match status" value="1"/>
</dbReference>
<dbReference type="GO" id="GO:0031956">
    <property type="term" value="F:medium-chain fatty acid-CoA ligase activity"/>
    <property type="evidence" value="ECO:0000318"/>
    <property type="project" value="GO_Central"/>
</dbReference>
<name>A0A2I4HSA9_JUGRE</name>
<dbReference type="InterPro" id="IPR000873">
    <property type="entry name" value="AMP-dep_synth/lig_dom"/>
</dbReference>
<dbReference type="OrthoDB" id="10253115at2759"/>
<accession>A0A2I4HSA9</accession>
<dbReference type="InterPro" id="IPR045851">
    <property type="entry name" value="AMP-bd_C_sf"/>
</dbReference>
<dbReference type="RefSeq" id="XP_018859023.1">
    <property type="nucleotide sequence ID" value="XM_019003478.2"/>
</dbReference>
<dbReference type="Pfam" id="PF00501">
    <property type="entry name" value="AMP-binding"/>
    <property type="match status" value="1"/>
</dbReference>
<dbReference type="Pfam" id="PF13193">
    <property type="entry name" value="AMP-binding_C"/>
    <property type="match status" value="1"/>
</dbReference>
<dbReference type="CDD" id="cd04433">
    <property type="entry name" value="AFD_class_I"/>
    <property type="match status" value="1"/>
</dbReference>
<dbReference type="RefSeq" id="XP_018859022.1">
    <property type="nucleotide sequence ID" value="XM_019003477.2"/>
</dbReference>
<reference evidence="4 5" key="1">
    <citation type="submission" date="2025-04" db="UniProtKB">
        <authorList>
            <consortium name="RefSeq"/>
        </authorList>
    </citation>
    <scope>IDENTIFICATION</scope>
    <source>
        <tissue evidence="4 5">Leaves</tissue>
    </source>
</reference>
<dbReference type="Gene3D" id="3.30.300.30">
    <property type="match status" value="1"/>
</dbReference>
<dbReference type="InterPro" id="IPR042099">
    <property type="entry name" value="ANL_N_sf"/>
</dbReference>
<dbReference type="KEGG" id="jre:109020947"/>
<dbReference type="Gene3D" id="3.40.50.12780">
    <property type="entry name" value="N-terminal domain of ligase-like"/>
    <property type="match status" value="1"/>
</dbReference>
<evidence type="ECO:0000313" key="3">
    <source>
        <dbReference type="Proteomes" id="UP000235220"/>
    </source>
</evidence>
<keyword evidence="3" id="KW-1185">Reference proteome</keyword>
<feature type="domain" description="AMP-binding enzyme C-terminal" evidence="2">
    <location>
        <begin position="450"/>
        <end position="543"/>
    </location>
</feature>
<dbReference type="GO" id="GO:0006631">
    <property type="term" value="P:fatty acid metabolic process"/>
    <property type="evidence" value="ECO:0000318"/>
    <property type="project" value="GO_Central"/>
</dbReference>
<evidence type="ECO:0000259" key="1">
    <source>
        <dbReference type="Pfam" id="PF00501"/>
    </source>
</evidence>
<protein>
    <submittedName>
        <fullName evidence="4 5">2-succinylbenzoate--CoA ligase, chloroplastic/peroxisomal isoform X1</fullName>
    </submittedName>
</protein>
<proteinExistence type="predicted"/>
<dbReference type="Proteomes" id="UP000235220">
    <property type="component" value="Chromosome 4"/>
</dbReference>
<dbReference type="AlphaFoldDB" id="A0A2I4HSA9"/>
<gene>
    <name evidence="4 5" type="primary">LOC109020947</name>
</gene>
<organism evidence="3 4">
    <name type="scientific">Juglans regia</name>
    <name type="common">English walnut</name>
    <dbReference type="NCBI Taxonomy" id="51240"/>
    <lineage>
        <taxon>Eukaryota</taxon>
        <taxon>Viridiplantae</taxon>
        <taxon>Streptophyta</taxon>
        <taxon>Embryophyta</taxon>
        <taxon>Tracheophyta</taxon>
        <taxon>Spermatophyta</taxon>
        <taxon>Magnoliopsida</taxon>
        <taxon>eudicotyledons</taxon>
        <taxon>Gunneridae</taxon>
        <taxon>Pentapetalae</taxon>
        <taxon>rosids</taxon>
        <taxon>fabids</taxon>
        <taxon>Fagales</taxon>
        <taxon>Juglandaceae</taxon>
        <taxon>Juglans</taxon>
    </lineage>
</organism>
<dbReference type="PANTHER" id="PTHR43201:SF32">
    <property type="entry name" value="2-SUCCINYLBENZOATE--COA LIGASE, CHLOROPLASTIC_PEROXISOMAL"/>
    <property type="match status" value="1"/>
</dbReference>